<reference evidence="2 3" key="1">
    <citation type="journal article" date="2020" name="Microb. Ecol.">
        <title>Ecogenomics of the Marine Benthic Filamentous Cyanobacterium Adonisia.</title>
        <authorList>
            <person name="Walter J.M."/>
            <person name="Coutinho F.H."/>
            <person name="Leomil L."/>
            <person name="Hargreaves P.I."/>
            <person name="Campeao M.E."/>
            <person name="Vieira V.V."/>
            <person name="Silva B.S."/>
            <person name="Fistarol G.O."/>
            <person name="Salomon P.S."/>
            <person name="Sawabe T."/>
            <person name="Mino S."/>
            <person name="Hosokawa M."/>
            <person name="Miyashita H."/>
            <person name="Maruyama F."/>
            <person name="van Verk M.C."/>
            <person name="Dutilh B.E."/>
            <person name="Thompson C.C."/>
            <person name="Thompson F.L."/>
        </authorList>
    </citation>
    <scope>NUCLEOTIDE SEQUENCE [LARGE SCALE GENOMIC DNA]</scope>
    <source>
        <strain evidence="2 3">CCMR0081</strain>
    </source>
</reference>
<protein>
    <submittedName>
        <fullName evidence="2">Deoxyribodipyrimidine photolyase</fullName>
    </submittedName>
</protein>
<comment type="caution">
    <text evidence="2">The sequence shown here is derived from an EMBL/GenBank/DDBJ whole genome shotgun (WGS) entry which is preliminary data.</text>
</comment>
<dbReference type="Pfam" id="PF00875">
    <property type="entry name" value="DNA_photolyase"/>
    <property type="match status" value="1"/>
</dbReference>
<keyword evidence="2" id="KW-0456">Lyase</keyword>
<dbReference type="InterPro" id="IPR006050">
    <property type="entry name" value="DNA_photolyase_N"/>
</dbReference>
<accession>A0A6M0RWX9</accession>
<gene>
    <name evidence="2" type="ORF">DXZ20_33125</name>
</gene>
<feature type="domain" description="Photolyase/cryptochrome alpha/beta" evidence="1">
    <location>
        <begin position="3"/>
        <end position="132"/>
    </location>
</feature>
<organism evidence="2 3">
    <name type="scientific">Adonisia turfae CCMR0081</name>
    <dbReference type="NCBI Taxonomy" id="2292702"/>
    <lineage>
        <taxon>Bacteria</taxon>
        <taxon>Bacillati</taxon>
        <taxon>Cyanobacteriota</taxon>
        <taxon>Adonisia</taxon>
        <taxon>Adonisia turfae</taxon>
    </lineage>
</organism>
<dbReference type="PROSITE" id="PS51645">
    <property type="entry name" value="PHR_CRY_ALPHA_BETA"/>
    <property type="match status" value="1"/>
</dbReference>
<dbReference type="Gene3D" id="3.40.50.620">
    <property type="entry name" value="HUPs"/>
    <property type="match status" value="1"/>
</dbReference>
<dbReference type="PANTHER" id="PTHR11455:SF9">
    <property type="entry name" value="CRYPTOCHROME CIRCADIAN CLOCK 5 ISOFORM X1"/>
    <property type="match status" value="1"/>
</dbReference>
<dbReference type="EMBL" id="QXHD01000004">
    <property type="protein sequence ID" value="NEZ60400.1"/>
    <property type="molecule type" value="Genomic_DNA"/>
</dbReference>
<sequence length="162" mass="18068">MADLILFWHRRDLRISDNLGLAAARERSPKVVGVFCLDPGILEADDVAPARVAYMLGCVAQLQERYQAVGSELLILKGNPVEQIPQTASTLGAMAVYWNRDVEPYSRQRDNAVAAALTEKGIEMRTKTWDQLLHAPGDVLTGAGKPYTVYGPFWRNWQNLVK</sequence>
<evidence type="ECO:0000259" key="1">
    <source>
        <dbReference type="PROSITE" id="PS51645"/>
    </source>
</evidence>
<dbReference type="GO" id="GO:0003677">
    <property type="term" value="F:DNA binding"/>
    <property type="evidence" value="ECO:0007669"/>
    <property type="project" value="TreeGrafter"/>
</dbReference>
<evidence type="ECO:0000313" key="2">
    <source>
        <dbReference type="EMBL" id="NEZ60400.1"/>
    </source>
</evidence>
<dbReference type="RefSeq" id="WP_250566012.1">
    <property type="nucleotide sequence ID" value="NZ_QXHD01000004.1"/>
</dbReference>
<dbReference type="InterPro" id="IPR036155">
    <property type="entry name" value="Crypto/Photolyase_N_sf"/>
</dbReference>
<dbReference type="Proteomes" id="UP000481033">
    <property type="component" value="Unassembled WGS sequence"/>
</dbReference>
<dbReference type="GO" id="GO:0009416">
    <property type="term" value="P:response to light stimulus"/>
    <property type="evidence" value="ECO:0007669"/>
    <property type="project" value="TreeGrafter"/>
</dbReference>
<evidence type="ECO:0000313" key="3">
    <source>
        <dbReference type="Proteomes" id="UP000481033"/>
    </source>
</evidence>
<dbReference type="InterPro" id="IPR002081">
    <property type="entry name" value="Cryptochrome/DNA_photolyase_1"/>
</dbReference>
<dbReference type="InterPro" id="IPR014729">
    <property type="entry name" value="Rossmann-like_a/b/a_fold"/>
</dbReference>
<dbReference type="GO" id="GO:0071949">
    <property type="term" value="F:FAD binding"/>
    <property type="evidence" value="ECO:0007669"/>
    <property type="project" value="TreeGrafter"/>
</dbReference>
<dbReference type="GO" id="GO:0003904">
    <property type="term" value="F:deoxyribodipyrimidine photo-lyase activity"/>
    <property type="evidence" value="ECO:0007669"/>
    <property type="project" value="TreeGrafter"/>
</dbReference>
<keyword evidence="3" id="KW-1185">Reference proteome</keyword>
<proteinExistence type="predicted"/>
<dbReference type="AlphaFoldDB" id="A0A6M0RWX9"/>
<feature type="non-terminal residue" evidence="2">
    <location>
        <position position="162"/>
    </location>
</feature>
<name>A0A6M0RWX9_9CYAN</name>
<dbReference type="PANTHER" id="PTHR11455">
    <property type="entry name" value="CRYPTOCHROME"/>
    <property type="match status" value="1"/>
</dbReference>
<dbReference type="SUPFAM" id="SSF52425">
    <property type="entry name" value="Cryptochrome/photolyase, N-terminal domain"/>
    <property type="match status" value="1"/>
</dbReference>